<dbReference type="Gene3D" id="2.60.120.200">
    <property type="match status" value="2"/>
</dbReference>
<dbReference type="PROSITE" id="PS50025">
    <property type="entry name" value="LAM_G_DOMAIN"/>
    <property type="match status" value="2"/>
</dbReference>
<feature type="repeat" description="CSPG" evidence="5">
    <location>
        <begin position="453"/>
        <end position="546"/>
    </location>
</feature>
<keyword evidence="9" id="KW-1185">Reference proteome</keyword>
<keyword evidence="1" id="KW-0732">Signal</keyword>
<dbReference type="GO" id="GO:0009653">
    <property type="term" value="P:anatomical structure morphogenesis"/>
    <property type="evidence" value="ECO:0007669"/>
    <property type="project" value="TreeGrafter"/>
</dbReference>
<evidence type="ECO:0000256" key="4">
    <source>
        <dbReference type="PROSITE-ProRule" id="PRU00122"/>
    </source>
</evidence>
<reference evidence="8 9" key="1">
    <citation type="journal article" date="2019" name="PLoS ONE">
        <title>Genomic analyses reveal an absence of contemporary introgressive admixture between fin whales and blue whales, despite known hybrids.</title>
        <authorList>
            <person name="Westbury M.V."/>
            <person name="Petersen B."/>
            <person name="Lorenzen E.D."/>
        </authorList>
    </citation>
    <scope>NUCLEOTIDE SEQUENCE [LARGE SCALE GENOMIC DNA]</scope>
    <source>
        <strain evidence="8">FinWhale-01</strain>
    </source>
</reference>
<dbReference type="CDD" id="cd00110">
    <property type="entry name" value="LamG"/>
    <property type="match status" value="2"/>
</dbReference>
<dbReference type="SMART" id="SM00282">
    <property type="entry name" value="LamG"/>
    <property type="match status" value="2"/>
</dbReference>
<evidence type="ECO:0000259" key="7">
    <source>
        <dbReference type="PROSITE" id="PS50025"/>
    </source>
</evidence>
<gene>
    <name evidence="8" type="ORF">E2I00_018701</name>
</gene>
<dbReference type="Pfam" id="PF02210">
    <property type="entry name" value="Laminin_G_2"/>
    <property type="match status" value="2"/>
</dbReference>
<comment type="caution">
    <text evidence="8">The sequence shown here is derived from an EMBL/GenBank/DDBJ whole genome shotgun (WGS) entry which is preliminary data.</text>
</comment>
<dbReference type="Pfam" id="PF16184">
    <property type="entry name" value="Cadherin_3"/>
    <property type="match status" value="7"/>
</dbReference>
<dbReference type="InterPro" id="IPR051561">
    <property type="entry name" value="FRAS1_ECM"/>
</dbReference>
<dbReference type="PROSITE" id="PS51854">
    <property type="entry name" value="CSPG"/>
    <property type="match status" value="5"/>
</dbReference>
<dbReference type="InterPro" id="IPR039005">
    <property type="entry name" value="CSPG_rpt"/>
</dbReference>
<evidence type="ECO:0000256" key="5">
    <source>
        <dbReference type="PROSITE-ProRule" id="PRU01201"/>
    </source>
</evidence>
<keyword evidence="2" id="KW-0677">Repeat</keyword>
<feature type="repeat" description="CSPG" evidence="5">
    <location>
        <begin position="908"/>
        <end position="1002"/>
    </location>
</feature>
<dbReference type="InterPro" id="IPR001791">
    <property type="entry name" value="Laminin_G"/>
</dbReference>
<evidence type="ECO:0000313" key="8">
    <source>
        <dbReference type="EMBL" id="KAB0406521.1"/>
    </source>
</evidence>
<comment type="caution">
    <text evidence="4">Lacks conserved residue(s) required for the propagation of feature annotation.</text>
</comment>
<sequence length="1906" mass="212292">KMAVPSERNEELGALGKVLFLCPVSLAPALTPKPVAGPGKLPDSGGANIEMYKCHMWNIYDRTQALRSLRRESYVGLNIIDVSSELSLQLKFQTSKPQGLLFLAAGENDYCITELLSGNLRVRVNLGTGEQVLLSEKRLRVDDLVWHLVELYCFKDSISLVTDKHYEMTGQITGGMHNLHCQHGIYIAGHGGLDVPYLDGESPNFCGCMEDVVFNQREILTSLRSYPGFKKVYEVSLGCNDEFFAAEEEAINFFSSRSYVTFPEWRVQGDGLFEFALQTGTQQALLLFQSGREGDFVALEIVKGLLKAHVGRNKSNTPLSSFRLVSDNQWHIIQFRFTERYLDLMVNEQGVRTSLPLQSKPFVSEGPLFVGGLDSRKGEEVKREICSRISFKGCLRGLEANSEKKALKDALISKDISAGCKMKSGDNKNPSVTTTEKLLQAEVPLSTADPEVGKPILQEASARMWASPTGTKHMKVDVELKDLGVHQSQILFKIKEMPIHGFLPLDVSPEQEMEKAFTLLDLGQGKVWYVPDGSEEPRDYFTFSVSSNSKKEVPLYLQGHVSYVFNIIVIPVNDPPNLKLPEGNLLLVFENSKTRLTPNIIHVSDPDTDSLSLSFSVLGNFNSDAGFLENTDDPGRAINGFTYGDLRAGNILYVHRGHRNSWILLRASDGELVSNTVVLRVMAVPWDFAVGNRTGVVVRQGGMVLITQSNLLVEVNGEDPEVDIRYAITHPPRYGQIQWQGSSGEWKQTSTFSQRSVDWGQLENVTDHFKFKVNIEGKSSEELMFPVMVQRLKFTLLKNVPLEISKINRHVLNSDHLQAVTEGVEVAERELHFKLLTPPKKGKLLLGTKFLKANSVFSQQNVTDSKISYESQGRPREHSQDTFRFLMVAEHIESEDYTFRINFKADKRGIIVTNRRLFVKEGEEKLITKLELFAQTSDNQTFQYKITKSPQHGKLKLTRSSDSLGSRDSITTFTDQDSLGERLTYVHDDSETQCDEFLLTASTTGPGQEGVVRDFDTEHLSTEIKVTVSVELKNDEKPVRAVDKVFHVVWNGQRLLTLANLCYRDPDADFDDGQLLYTRRGIPNGDLVQASDPTQKLYQFRQEDGADSARFVLFATDGVHYTSSLLEVSVSDPYGRIANNTGLLVQRGKDSSLTTTNLSVTTNQDVRTDHEIKFHILRPPKHGRVLVNSSGPGSFSLRDLKRGRVIYRHDGSGSFDVFNLTVKVKDTYLEVGVSVQVDSESHQHHTQILHSKTLVVEEGKPVKLSRGRLQVGSGPSARHPHSPRTAGANDLLASGRLGMKMIFLQRQCSLLELRQCMDTSKDLYQMRAAWDIDDGYIHYVQTTADQQQDCFLVDVMNGFQAASRLEILVDIVPKWIPLEVQNFTVQEGGSKALPEDYFKIPSKHFEGLDCEFVLLKPPKHGYVENSHFPRVKLMKFTRKQVENELISYVHDDSEALLDNFTIFANSSELGKRSLPQTRFVTVESVNEEAPVITANKILQPYKGTAVINNLVIDGSTEAPSGHKGRCGFEAECALIALIQARKGTTFEGCGHLTLALSELIRLFIYKTISRLQGRAKVSKVWVNSVTEITSGELCAEDGDSSPQDLAYLVSPPSNGHLALKSFLGRSMQNFTQAQISEGQLVFVHTVSVISSSEIAKGCVCVRERVTDGLNFAPRQIFSITARALIISLEVNRGLSIFSGSMKPLSARDLRAATNDVDSAGNRTMTFTVVSSPRLGRLVRVSSDNSTEDVSVFTQHLAGAGSSVEAQPGQCHKSGVVREECDLLLEWTRKAALLTTHSPFLSKACRFSGLAQCFDSGDRGEPLLWYTRHQTVYQAVYASALLDQYFILGPSTGWRHNEAWGWGSSKYPTPEGQGKEDPVAGLLTRAAESCCTKLRLTQYGGAWLTLR</sequence>
<evidence type="ECO:0000256" key="2">
    <source>
        <dbReference type="ARBA" id="ARBA00022737"/>
    </source>
</evidence>
<protein>
    <recommendedName>
        <fullName evidence="7">Laminin G domain-containing protein</fullName>
    </recommendedName>
</protein>
<dbReference type="EMBL" id="SGJD01000171">
    <property type="protein sequence ID" value="KAB0406521.1"/>
    <property type="molecule type" value="Genomic_DNA"/>
</dbReference>
<accession>A0A6A1QL17</accession>
<dbReference type="PANTHER" id="PTHR45739">
    <property type="entry name" value="MATRIX PROTEIN, PUTATIVE-RELATED"/>
    <property type="match status" value="1"/>
</dbReference>
<feature type="repeat" description="CSPG" evidence="5">
    <location>
        <begin position="577"/>
        <end position="670"/>
    </location>
</feature>
<evidence type="ECO:0000256" key="3">
    <source>
        <dbReference type="ARBA" id="ARBA00023180"/>
    </source>
</evidence>
<dbReference type="Proteomes" id="UP000437017">
    <property type="component" value="Unassembled WGS sequence"/>
</dbReference>
<feature type="region of interest" description="Disordered" evidence="6">
    <location>
        <begin position="1267"/>
        <end position="1289"/>
    </location>
</feature>
<proteinExistence type="predicted"/>
<dbReference type="SUPFAM" id="SSF49899">
    <property type="entry name" value="Concanavalin A-like lectins/glucanases"/>
    <property type="match status" value="2"/>
</dbReference>
<dbReference type="InterPro" id="IPR013320">
    <property type="entry name" value="ConA-like_dom_sf"/>
</dbReference>
<dbReference type="OrthoDB" id="9026019at2759"/>
<feature type="domain" description="Laminin G" evidence="7">
    <location>
        <begin position="64"/>
        <end position="239"/>
    </location>
</feature>
<evidence type="ECO:0000256" key="6">
    <source>
        <dbReference type="SAM" id="MobiDB-lite"/>
    </source>
</evidence>
<dbReference type="PANTHER" id="PTHR45739:SF14">
    <property type="entry name" value="CHONDROITIN SULFATE PROTEOGLYCAN 4"/>
    <property type="match status" value="1"/>
</dbReference>
<keyword evidence="3" id="KW-0325">Glycoprotein</keyword>
<evidence type="ECO:0000256" key="1">
    <source>
        <dbReference type="ARBA" id="ARBA00022729"/>
    </source>
</evidence>
<feature type="repeat" description="CSPG" evidence="5">
    <location>
        <begin position="1134"/>
        <end position="1225"/>
    </location>
</feature>
<feature type="non-terminal residue" evidence="8">
    <location>
        <position position="1"/>
    </location>
</feature>
<feature type="domain" description="Laminin G" evidence="7">
    <location>
        <begin position="249"/>
        <end position="420"/>
    </location>
</feature>
<evidence type="ECO:0000313" key="9">
    <source>
        <dbReference type="Proteomes" id="UP000437017"/>
    </source>
</evidence>
<name>A0A6A1QL17_BALPH</name>
<feature type="repeat" description="CSPG" evidence="5">
    <location>
        <begin position="1374"/>
        <end position="1465"/>
    </location>
</feature>
<organism evidence="8 9">
    <name type="scientific">Balaenoptera physalus</name>
    <name type="common">Fin whale</name>
    <name type="synonym">Balaena physalus</name>
    <dbReference type="NCBI Taxonomy" id="9770"/>
    <lineage>
        <taxon>Eukaryota</taxon>
        <taxon>Metazoa</taxon>
        <taxon>Chordata</taxon>
        <taxon>Craniata</taxon>
        <taxon>Vertebrata</taxon>
        <taxon>Euteleostomi</taxon>
        <taxon>Mammalia</taxon>
        <taxon>Eutheria</taxon>
        <taxon>Laurasiatheria</taxon>
        <taxon>Artiodactyla</taxon>
        <taxon>Whippomorpha</taxon>
        <taxon>Cetacea</taxon>
        <taxon>Mysticeti</taxon>
        <taxon>Balaenopteridae</taxon>
        <taxon>Balaenoptera</taxon>
    </lineage>
</organism>